<organism evidence="1 2">
    <name type="scientific">Coccidioides posadasii RMSCC 3488</name>
    <dbReference type="NCBI Taxonomy" id="454284"/>
    <lineage>
        <taxon>Eukaryota</taxon>
        <taxon>Fungi</taxon>
        <taxon>Dikarya</taxon>
        <taxon>Ascomycota</taxon>
        <taxon>Pezizomycotina</taxon>
        <taxon>Eurotiomycetes</taxon>
        <taxon>Eurotiomycetidae</taxon>
        <taxon>Onygenales</taxon>
        <taxon>Onygenaceae</taxon>
        <taxon>Coccidioides</taxon>
    </lineage>
</organism>
<sequence length="209" mass="23263">MGGKAARKLLANGRAVGVNISARILGHASRYLEHASLGGQIAVPFIPSDKCERFNKILALWDFDDLDAYAHAEIQCEASASRLADPSSSTVPTTKKIQHPSASIPLMATATCFQLQAQRIWEKRGIQRSMARDFLRALIQEQVERENSGPNQICYRKLVIIVGNNEDISVSKANPRTQIRGWITKEPQFPAAFPFFYWSGCQEKTQCAK</sequence>
<reference evidence="2" key="3">
    <citation type="journal article" date="2010" name="Genome Res.">
        <title>Population genomic sequencing of Coccidioides fungi reveals recent hybridization and transposon control.</title>
        <authorList>
            <person name="Neafsey D.E."/>
            <person name="Barker B.M."/>
            <person name="Sharpton T.J."/>
            <person name="Stajich J.E."/>
            <person name="Park D.J."/>
            <person name="Whiston E."/>
            <person name="Hung C.-Y."/>
            <person name="McMahan C."/>
            <person name="White J."/>
            <person name="Sykes S."/>
            <person name="Heiman D."/>
            <person name="Young S."/>
            <person name="Zeng Q."/>
            <person name="Abouelleil A."/>
            <person name="Aftuck L."/>
            <person name="Bessette D."/>
            <person name="Brown A."/>
            <person name="FitzGerald M."/>
            <person name="Lui A."/>
            <person name="Macdonald J.P."/>
            <person name="Priest M."/>
            <person name="Orbach M.J."/>
            <person name="Galgiani J.N."/>
            <person name="Kirkland T.N."/>
            <person name="Cole G.T."/>
            <person name="Birren B.W."/>
            <person name="Henn M.R."/>
            <person name="Taylor J.W."/>
            <person name="Rounsley S.D."/>
        </authorList>
    </citation>
    <scope>NUCLEOTIDE SEQUENCE [LARGE SCALE GENOMIC DNA]</scope>
    <source>
        <strain evidence="2">RMSCC 3488</strain>
    </source>
</reference>
<dbReference type="AlphaFoldDB" id="A0A0J6FWJ7"/>
<evidence type="ECO:0000313" key="2">
    <source>
        <dbReference type="Proteomes" id="UP000054567"/>
    </source>
</evidence>
<accession>A0A0J6FWJ7</accession>
<reference evidence="2" key="2">
    <citation type="journal article" date="2009" name="Genome Res.">
        <title>Comparative genomic analyses of the human fungal pathogens Coccidioides and their relatives.</title>
        <authorList>
            <person name="Sharpton T.J."/>
            <person name="Stajich J.E."/>
            <person name="Rounsley S.D."/>
            <person name="Gardner M.J."/>
            <person name="Wortman J.R."/>
            <person name="Jordar V.S."/>
            <person name="Maiti R."/>
            <person name="Kodira C.D."/>
            <person name="Neafsey D.E."/>
            <person name="Zeng Q."/>
            <person name="Hung C.-Y."/>
            <person name="McMahan C."/>
            <person name="Muszewska A."/>
            <person name="Grynberg M."/>
            <person name="Mandel M.A."/>
            <person name="Kellner E.M."/>
            <person name="Barker B.M."/>
            <person name="Galgiani J.N."/>
            <person name="Orbach M.J."/>
            <person name="Kirkland T.N."/>
            <person name="Cole G.T."/>
            <person name="Henn M.R."/>
            <person name="Birren B.W."/>
            <person name="Taylor J.W."/>
        </authorList>
    </citation>
    <scope>NUCLEOTIDE SEQUENCE [LARGE SCALE GENOMIC DNA]</scope>
    <source>
        <strain evidence="2">RMSCC 3488</strain>
    </source>
</reference>
<dbReference type="VEuPathDB" id="FungiDB:CPAG_09881"/>
<dbReference type="EMBL" id="DS268114">
    <property type="protein sequence ID" value="KMM73594.1"/>
    <property type="molecule type" value="Genomic_DNA"/>
</dbReference>
<protein>
    <submittedName>
        <fullName evidence="1">Uncharacterized protein</fullName>
    </submittedName>
</protein>
<name>A0A0J6FWJ7_COCPO</name>
<proteinExistence type="predicted"/>
<evidence type="ECO:0000313" key="1">
    <source>
        <dbReference type="EMBL" id="KMM73594.1"/>
    </source>
</evidence>
<dbReference type="Proteomes" id="UP000054567">
    <property type="component" value="Unassembled WGS sequence"/>
</dbReference>
<gene>
    <name evidence="1" type="ORF">CPAG_09881</name>
</gene>
<reference evidence="1 2" key="1">
    <citation type="submission" date="2007-06" db="EMBL/GenBank/DDBJ databases">
        <title>The Genome Sequence of Coccidioides posadasii RMSCC_3488.</title>
        <authorList>
            <consortium name="Coccidioides Genome Resources Consortium"/>
            <consortium name="The Broad Institute Genome Sequencing Platform"/>
            <person name="Henn M.R."/>
            <person name="Sykes S."/>
            <person name="Young S."/>
            <person name="Jaffe D."/>
            <person name="Berlin A."/>
            <person name="Alvarez P."/>
            <person name="Butler J."/>
            <person name="Gnerre S."/>
            <person name="Grabherr M."/>
            <person name="Mauceli E."/>
            <person name="Brockman W."/>
            <person name="Kodira C."/>
            <person name="Alvarado L."/>
            <person name="Zeng Q."/>
            <person name="Crawford M."/>
            <person name="Antoine C."/>
            <person name="Devon K."/>
            <person name="Galgiani J."/>
            <person name="Orsborn K."/>
            <person name="Lewis M.L."/>
            <person name="Nusbaum C."/>
            <person name="Galagan J."/>
            <person name="Birren B."/>
        </authorList>
    </citation>
    <scope>NUCLEOTIDE SEQUENCE [LARGE SCALE GENOMIC DNA]</scope>
    <source>
        <strain evidence="1 2">RMSCC 3488</strain>
    </source>
</reference>